<dbReference type="Proteomes" id="UP000198381">
    <property type="component" value="Unassembled WGS sequence"/>
</dbReference>
<name>A0ABX4CYF7_9FLAO</name>
<protein>
    <submittedName>
        <fullName evidence="2">Uncharacterized protein</fullName>
    </submittedName>
</protein>
<sequence>MKKKLIILLGSIFILIGLFFLFVVGITTDFISDEIEASEIAKCKEIVSIIDRNSNFIKDSISLNADGDGKCIRYYIENNEDISKLFSKINIQDKQKFQQLLNTKFCQYIEISEAKNCIMFCIKTSEHDYSIVGAYKKMFIIYEKDPICNCKDNPIGYPNYPEYVKVLSKNWYQTKVNVSKRHFGC</sequence>
<keyword evidence="1" id="KW-0472">Membrane</keyword>
<proteinExistence type="predicted"/>
<feature type="transmembrane region" description="Helical" evidence="1">
    <location>
        <begin position="5"/>
        <end position="26"/>
    </location>
</feature>
<comment type="caution">
    <text evidence="2">The sequence shown here is derived from an EMBL/GenBank/DDBJ whole genome shotgun (WGS) entry which is preliminary data.</text>
</comment>
<accession>A0ABX4CYF7</accession>
<gene>
    <name evidence="2" type="ORF">B0A81_03715</name>
</gene>
<keyword evidence="1" id="KW-1133">Transmembrane helix</keyword>
<evidence type="ECO:0000313" key="2">
    <source>
        <dbReference type="EMBL" id="OXB10677.1"/>
    </source>
</evidence>
<keyword evidence="3" id="KW-1185">Reference proteome</keyword>
<dbReference type="EMBL" id="MUHD01000005">
    <property type="protein sequence ID" value="OXB10677.1"/>
    <property type="molecule type" value="Genomic_DNA"/>
</dbReference>
<reference evidence="2 3" key="1">
    <citation type="submission" date="2016-11" db="EMBL/GenBank/DDBJ databases">
        <title>Whole genomes of Flavobacteriaceae.</title>
        <authorList>
            <person name="Stine C."/>
            <person name="Li C."/>
            <person name="Tadesse D."/>
        </authorList>
    </citation>
    <scope>NUCLEOTIDE SEQUENCE [LARGE SCALE GENOMIC DNA]</scope>
    <source>
        <strain evidence="2 3">CCUG 60112</strain>
    </source>
</reference>
<dbReference type="RefSeq" id="WP_089056766.1">
    <property type="nucleotide sequence ID" value="NZ_CP100442.1"/>
</dbReference>
<evidence type="ECO:0000256" key="1">
    <source>
        <dbReference type="SAM" id="Phobius"/>
    </source>
</evidence>
<keyword evidence="1" id="KW-0812">Transmembrane</keyword>
<organism evidence="2 3">
    <name type="scientific">Flavobacterium plurextorum</name>
    <dbReference type="NCBI Taxonomy" id="1114867"/>
    <lineage>
        <taxon>Bacteria</taxon>
        <taxon>Pseudomonadati</taxon>
        <taxon>Bacteroidota</taxon>
        <taxon>Flavobacteriia</taxon>
        <taxon>Flavobacteriales</taxon>
        <taxon>Flavobacteriaceae</taxon>
        <taxon>Flavobacterium</taxon>
    </lineage>
</organism>
<evidence type="ECO:0000313" key="3">
    <source>
        <dbReference type="Proteomes" id="UP000198381"/>
    </source>
</evidence>